<organism evidence="2 3">
    <name type="scientific">Paraburkholderia unamae</name>
    <dbReference type="NCBI Taxonomy" id="219649"/>
    <lineage>
        <taxon>Bacteria</taxon>
        <taxon>Pseudomonadati</taxon>
        <taxon>Pseudomonadota</taxon>
        <taxon>Betaproteobacteria</taxon>
        <taxon>Burkholderiales</taxon>
        <taxon>Burkholderiaceae</taxon>
        <taxon>Paraburkholderia</taxon>
    </lineage>
</organism>
<keyword evidence="1" id="KW-0472">Membrane</keyword>
<protein>
    <recommendedName>
        <fullName evidence="4">FAR-17a/AIG1-like protein</fullName>
    </recommendedName>
</protein>
<proteinExistence type="predicted"/>
<feature type="transmembrane region" description="Helical" evidence="1">
    <location>
        <begin position="93"/>
        <end position="112"/>
    </location>
</feature>
<feature type="transmembrane region" description="Helical" evidence="1">
    <location>
        <begin position="157"/>
        <end position="175"/>
    </location>
</feature>
<feature type="transmembrane region" description="Helical" evidence="1">
    <location>
        <begin position="132"/>
        <end position="150"/>
    </location>
</feature>
<comment type="caution">
    <text evidence="2">The sequence shown here is derived from an EMBL/GenBank/DDBJ whole genome shotgun (WGS) entry which is preliminary data.</text>
</comment>
<name>A0ABX5KFC3_9BURK</name>
<feature type="transmembrane region" description="Helical" evidence="1">
    <location>
        <begin position="61"/>
        <end position="81"/>
    </location>
</feature>
<keyword evidence="1" id="KW-0812">Transmembrane</keyword>
<evidence type="ECO:0000256" key="1">
    <source>
        <dbReference type="SAM" id="Phobius"/>
    </source>
</evidence>
<evidence type="ECO:0000313" key="3">
    <source>
        <dbReference type="Proteomes" id="UP000245712"/>
    </source>
</evidence>
<dbReference type="EMBL" id="QEOB01000028">
    <property type="protein sequence ID" value="PVX71615.1"/>
    <property type="molecule type" value="Genomic_DNA"/>
</dbReference>
<dbReference type="InterPro" id="IPR049713">
    <property type="entry name" value="Pr6Pr-like"/>
</dbReference>
<feature type="transmembrane region" description="Helical" evidence="1">
    <location>
        <begin position="195"/>
        <end position="216"/>
    </location>
</feature>
<gene>
    <name evidence="2" type="ORF">C7402_12838</name>
</gene>
<dbReference type="Proteomes" id="UP000245712">
    <property type="component" value="Unassembled WGS sequence"/>
</dbReference>
<evidence type="ECO:0000313" key="2">
    <source>
        <dbReference type="EMBL" id="PVX71615.1"/>
    </source>
</evidence>
<keyword evidence="1" id="KW-1133">Transmembrane helix</keyword>
<sequence>MSERPLSAAAAQPPGLQAMAMAGAIALLAWVALGVQTDITIHRMESRGFDTLEAIGRLAAYLTNLTVLLVALTFSCVALRVRTWPGRLLARPAAVSAITVYIVFVGIAYNLLLRHIWTPHGYRGLLNESLHSLIPLLCAAYWLMFVPRFALCARECLAWLVYPLGYLVVTLWRGSETDFYPYPFIDVSQLGYAHVIVNSALLFAAFIVLMAIFMAINARRRPAMIAVHERPAPDLPRPD</sequence>
<keyword evidence="3" id="KW-1185">Reference proteome</keyword>
<reference evidence="2 3" key="1">
    <citation type="submission" date="2018-05" db="EMBL/GenBank/DDBJ databases">
        <title>Genomic Encyclopedia of Type Strains, Phase IV (KMG-V): Genome sequencing to study the core and pangenomes of soil and plant-associated prokaryotes.</title>
        <authorList>
            <person name="Whitman W."/>
        </authorList>
    </citation>
    <scope>NUCLEOTIDE SEQUENCE [LARGE SCALE GENOMIC DNA]</scope>
    <source>
        <strain evidence="2 3">SCZa-39</strain>
    </source>
</reference>
<dbReference type="RefSeq" id="WP_116614285.1">
    <property type="nucleotide sequence ID" value="NZ_QEOB01000028.1"/>
</dbReference>
<dbReference type="NCBIfam" id="NF038065">
    <property type="entry name" value="Pr6Pr"/>
    <property type="match status" value="1"/>
</dbReference>
<evidence type="ECO:0008006" key="4">
    <source>
        <dbReference type="Google" id="ProtNLM"/>
    </source>
</evidence>
<accession>A0ABX5KFC3</accession>